<evidence type="ECO:0000313" key="2">
    <source>
        <dbReference type="EMBL" id="CAE8638952.1"/>
    </source>
</evidence>
<dbReference type="GO" id="GO:0005634">
    <property type="term" value="C:nucleus"/>
    <property type="evidence" value="ECO:0007669"/>
    <property type="project" value="TreeGrafter"/>
</dbReference>
<dbReference type="OrthoDB" id="10265310at2759"/>
<dbReference type="PANTHER" id="PTHR11215:SF1">
    <property type="entry name" value="MYG1 EXONUCLEASE"/>
    <property type="match status" value="1"/>
</dbReference>
<comment type="caution">
    <text evidence="2">The sequence shown here is derived from an EMBL/GenBank/DDBJ whole genome shotgun (WGS) entry which is preliminary data.</text>
</comment>
<evidence type="ECO:0000256" key="1">
    <source>
        <dbReference type="ARBA" id="ARBA00010105"/>
    </source>
</evidence>
<keyword evidence="3" id="KW-1185">Reference proteome</keyword>
<dbReference type="InterPro" id="IPR003226">
    <property type="entry name" value="MYG1_exonuclease"/>
</dbReference>
<dbReference type="PANTHER" id="PTHR11215">
    <property type="entry name" value="METAL DEPENDENT HYDROLASE - RELATED"/>
    <property type="match status" value="1"/>
</dbReference>
<protein>
    <recommendedName>
        <fullName evidence="4">Metal-dependent protein hydrolase</fullName>
    </recommendedName>
</protein>
<evidence type="ECO:0008006" key="4">
    <source>
        <dbReference type="Google" id="ProtNLM"/>
    </source>
</evidence>
<feature type="non-terminal residue" evidence="2">
    <location>
        <position position="1"/>
    </location>
</feature>
<reference evidence="2" key="1">
    <citation type="submission" date="2021-02" db="EMBL/GenBank/DDBJ databases">
        <authorList>
            <person name="Dougan E. K."/>
            <person name="Rhodes N."/>
            <person name="Thang M."/>
            <person name="Chan C."/>
        </authorList>
    </citation>
    <scope>NUCLEOTIDE SEQUENCE</scope>
</reference>
<accession>A0A813HK90</accession>
<dbReference type="Pfam" id="PF03690">
    <property type="entry name" value="MYG1_exonuc"/>
    <property type="match status" value="1"/>
</dbReference>
<name>A0A813HK90_POLGL</name>
<dbReference type="EMBL" id="CAJNNV010032101">
    <property type="protein sequence ID" value="CAE8638952.1"/>
    <property type="molecule type" value="Genomic_DNA"/>
</dbReference>
<proteinExistence type="inferred from homology"/>
<dbReference type="OMA" id="FHANSWL"/>
<organism evidence="2 3">
    <name type="scientific">Polarella glacialis</name>
    <name type="common">Dinoflagellate</name>
    <dbReference type="NCBI Taxonomy" id="89957"/>
    <lineage>
        <taxon>Eukaryota</taxon>
        <taxon>Sar</taxon>
        <taxon>Alveolata</taxon>
        <taxon>Dinophyceae</taxon>
        <taxon>Suessiales</taxon>
        <taxon>Suessiaceae</taxon>
        <taxon>Polarella</taxon>
    </lineage>
</organism>
<sequence length="307" mass="33748">AGSEVVRSRDAAVLEHLDIVVDVGGIYDTSKLRFDHHQRGFFETVDGEPGKATCPQEATGRWRTKLSASGLVYKHFGREVIAQLLGTNAEQTKLIWEEVYERLLEAVDGVDNGVEISDGPPRYKDQSDLASRVHRLNPRWNEASNDDDQNRRFEQASSLCGSEFLDVLGEIAEAWLPAREKVKDSLEGRNKVHPSGQLLMLESGGLPWKEHLYALEREVGIAGHVKFVLYTDQAGMWRVQAVTAEGSLFTNRLSLPEPWCGVRDEALVSISGIPGCTFVHANGFIGGNSTYEGALAMAAKTLEAVAA</sequence>
<dbReference type="GO" id="GO:0005737">
    <property type="term" value="C:cytoplasm"/>
    <property type="evidence" value="ECO:0007669"/>
    <property type="project" value="TreeGrafter"/>
</dbReference>
<dbReference type="AlphaFoldDB" id="A0A813HK90"/>
<gene>
    <name evidence="2" type="ORF">PGLA1383_LOCUS54036</name>
</gene>
<dbReference type="Proteomes" id="UP000654075">
    <property type="component" value="Unassembled WGS sequence"/>
</dbReference>
<evidence type="ECO:0000313" key="3">
    <source>
        <dbReference type="Proteomes" id="UP000654075"/>
    </source>
</evidence>
<comment type="similarity">
    <text evidence="1">Belongs to the MYG1 family.</text>
</comment>